<dbReference type="Gene3D" id="1.10.260.40">
    <property type="entry name" value="lambda repressor-like DNA-binding domains"/>
    <property type="match status" value="1"/>
</dbReference>
<dbReference type="HOGENOM" id="CLU_066192_18_2_9"/>
<feature type="domain" description="HTH cro/C1-type" evidence="2">
    <location>
        <begin position="40"/>
        <end position="94"/>
    </location>
</feature>
<dbReference type="CDD" id="cd00093">
    <property type="entry name" value="HTH_XRE"/>
    <property type="match status" value="1"/>
</dbReference>
<dbReference type="PANTHER" id="PTHR46797">
    <property type="entry name" value="HTH-TYPE TRANSCRIPTIONAL REGULATOR"/>
    <property type="match status" value="1"/>
</dbReference>
<gene>
    <name evidence="3" type="ORF">OKIT_0395</name>
</gene>
<keyword evidence="4" id="KW-1185">Reference proteome</keyword>
<evidence type="ECO:0000256" key="1">
    <source>
        <dbReference type="ARBA" id="ARBA00023125"/>
    </source>
</evidence>
<dbReference type="Proteomes" id="UP000004959">
    <property type="component" value="Chromosome"/>
</dbReference>
<dbReference type="PROSITE" id="PS50943">
    <property type="entry name" value="HTH_CROC1"/>
    <property type="match status" value="1"/>
</dbReference>
<dbReference type="InterPro" id="IPR050807">
    <property type="entry name" value="TransReg_Diox_bact_type"/>
</dbReference>
<dbReference type="SMART" id="SM00530">
    <property type="entry name" value="HTH_XRE"/>
    <property type="match status" value="1"/>
</dbReference>
<sequence>MEKGFKGSIDDYIAAKRQQSQAFADEYDQEDIRLKLAVMISQKRREANLSQAQLADKAGLPQSTVARIELGDNYPSSKTLQAIAKALNKKLSVQLV</sequence>
<accession>G9WJ67</accession>
<evidence type="ECO:0000313" key="4">
    <source>
        <dbReference type="Proteomes" id="UP000004959"/>
    </source>
</evidence>
<dbReference type="GO" id="GO:0003700">
    <property type="term" value="F:DNA-binding transcription factor activity"/>
    <property type="evidence" value="ECO:0007669"/>
    <property type="project" value="TreeGrafter"/>
</dbReference>
<dbReference type="STRING" id="336988.NT96_05145"/>
<dbReference type="OrthoDB" id="2224162at2"/>
<dbReference type="Pfam" id="PF01381">
    <property type="entry name" value="HTH_3"/>
    <property type="match status" value="1"/>
</dbReference>
<comment type="caution">
    <text evidence="3">The sequence shown here is derived from an EMBL/GenBank/DDBJ whole genome shotgun (WGS) entry which is preliminary data.</text>
</comment>
<dbReference type="InterPro" id="IPR001387">
    <property type="entry name" value="Cro/C1-type_HTH"/>
</dbReference>
<name>G9WJ67_9LACO</name>
<reference evidence="3 4" key="1">
    <citation type="journal article" date="2012" name="PLoS ONE">
        <title>Functional divergence in the genus oenococcus as predicted by genome sequencing of the newly-described species, Oenococcus kitaharae.</title>
        <authorList>
            <person name="Borneman A.R."/>
            <person name="McCarthy J.M."/>
            <person name="Chambers P.J."/>
            <person name="Bartowsky E.J."/>
        </authorList>
    </citation>
    <scope>NUCLEOTIDE SEQUENCE [LARGE SCALE GENOMIC DNA]</scope>
    <source>
        <strain evidence="4">DSM17330</strain>
    </source>
</reference>
<dbReference type="SUPFAM" id="SSF47413">
    <property type="entry name" value="lambda repressor-like DNA-binding domains"/>
    <property type="match status" value="1"/>
</dbReference>
<keyword evidence="1" id="KW-0238">DNA-binding</keyword>
<organism evidence="3 4">
    <name type="scientific">Oenococcus kitaharae DSM 17330</name>
    <dbReference type="NCBI Taxonomy" id="1045004"/>
    <lineage>
        <taxon>Bacteria</taxon>
        <taxon>Bacillati</taxon>
        <taxon>Bacillota</taxon>
        <taxon>Bacilli</taxon>
        <taxon>Lactobacillales</taxon>
        <taxon>Lactobacillaceae</taxon>
        <taxon>Oenococcus</taxon>
    </lineage>
</organism>
<dbReference type="GO" id="GO:0003677">
    <property type="term" value="F:DNA binding"/>
    <property type="evidence" value="ECO:0007669"/>
    <property type="project" value="UniProtKB-KW"/>
</dbReference>
<dbReference type="PATRIC" id="fig|1045004.4.peg.393"/>
<evidence type="ECO:0000259" key="2">
    <source>
        <dbReference type="PROSITE" id="PS50943"/>
    </source>
</evidence>
<dbReference type="EMBL" id="AFVZ01000001">
    <property type="protein sequence ID" value="EHN58516.1"/>
    <property type="molecule type" value="Genomic_DNA"/>
</dbReference>
<dbReference type="eggNOG" id="COG3620">
    <property type="taxonomic scope" value="Bacteria"/>
</dbReference>
<dbReference type="AlphaFoldDB" id="G9WJ67"/>
<protein>
    <submittedName>
        <fullName evidence="3">Putative transcriptional regulator</fullName>
    </submittedName>
</protein>
<dbReference type="PANTHER" id="PTHR46797:SF1">
    <property type="entry name" value="METHYLPHOSPHONATE SYNTHASE"/>
    <property type="match status" value="1"/>
</dbReference>
<proteinExistence type="predicted"/>
<dbReference type="GO" id="GO:0005829">
    <property type="term" value="C:cytosol"/>
    <property type="evidence" value="ECO:0007669"/>
    <property type="project" value="TreeGrafter"/>
</dbReference>
<dbReference type="InterPro" id="IPR010982">
    <property type="entry name" value="Lambda_DNA-bd_dom_sf"/>
</dbReference>
<evidence type="ECO:0000313" key="3">
    <source>
        <dbReference type="EMBL" id="EHN58516.1"/>
    </source>
</evidence>